<dbReference type="SUPFAM" id="SSF51161">
    <property type="entry name" value="Trimeric LpxA-like enzymes"/>
    <property type="match status" value="1"/>
</dbReference>
<dbReference type="OMA" id="RCQVGPN"/>
<evidence type="ECO:0000313" key="8">
    <source>
        <dbReference type="Proteomes" id="UP000076078"/>
    </source>
</evidence>
<comment type="caution">
    <text evidence="7">The sequence shown here is derived from an EMBL/GenBank/DDBJ whole genome shotgun (WGS) entry which is preliminary data.</text>
</comment>
<dbReference type="GO" id="GO:0005869">
    <property type="term" value="C:dynactin complex"/>
    <property type="evidence" value="ECO:0007669"/>
    <property type="project" value="InterPro"/>
</dbReference>
<reference evidence="7 8" key="1">
    <citation type="submission" date="2015-12" db="EMBL/GenBank/DDBJ databases">
        <title>Dictyostelia acquired genes for synthesis and detection of signals that induce cell-type specialization by lateral gene transfer from prokaryotes.</title>
        <authorList>
            <person name="Gloeckner G."/>
            <person name="Schaap P."/>
        </authorList>
    </citation>
    <scope>NUCLEOTIDE SEQUENCE [LARGE SCALE GENOMIC DNA]</scope>
    <source>
        <strain evidence="7 8">TK</strain>
    </source>
</reference>
<dbReference type="AlphaFoldDB" id="A0A151Z306"/>
<dbReference type="Gene3D" id="2.160.10.10">
    <property type="entry name" value="Hexapeptide repeat proteins"/>
    <property type="match status" value="1"/>
</dbReference>
<dbReference type="PANTHER" id="PTHR13072:SF0">
    <property type="entry name" value="DYNACTIN SUBUNIT 6"/>
    <property type="match status" value="1"/>
</dbReference>
<dbReference type="FunCoup" id="A0A151Z306">
    <property type="interactions" value="18"/>
</dbReference>
<evidence type="ECO:0000256" key="6">
    <source>
        <dbReference type="ARBA" id="ARBA00034687"/>
    </source>
</evidence>
<dbReference type="InParanoid" id="A0A151Z306"/>
<dbReference type="CDD" id="cd04646">
    <property type="entry name" value="LbH_Dynactin_6"/>
    <property type="match status" value="1"/>
</dbReference>
<evidence type="ECO:0000256" key="1">
    <source>
        <dbReference type="ARBA" id="ARBA00004245"/>
    </source>
</evidence>
<comment type="subcellular location">
    <subcellularLocation>
        <location evidence="1">Cytoplasm</location>
        <location evidence="1">Cytoskeleton</location>
    </subcellularLocation>
</comment>
<evidence type="ECO:0000256" key="2">
    <source>
        <dbReference type="ARBA" id="ARBA00007719"/>
    </source>
</evidence>
<evidence type="ECO:0000256" key="3">
    <source>
        <dbReference type="ARBA" id="ARBA00016573"/>
    </source>
</evidence>
<comment type="similarity">
    <text evidence="2">Belongs to the dynactin subunits 5/6 family. Dynactin subunit 6 subfamily.</text>
</comment>
<dbReference type="EMBL" id="LODT01000051">
    <property type="protein sequence ID" value="KYQ88335.1"/>
    <property type="molecule type" value="Genomic_DNA"/>
</dbReference>
<dbReference type="InterPro" id="IPR027777">
    <property type="entry name" value="DCTN6"/>
</dbReference>
<dbReference type="STRING" id="361077.A0A151Z306"/>
<evidence type="ECO:0000256" key="4">
    <source>
        <dbReference type="ARBA" id="ARBA00022490"/>
    </source>
</evidence>
<protein>
    <recommendedName>
        <fullName evidence="3">Dynactin subunit 6</fullName>
    </recommendedName>
</protein>
<keyword evidence="5" id="KW-0206">Cytoskeleton</keyword>
<sequence>MSQSPPFKNTIICQDCTINNGVTIGHGTVLHPKASITTEHGAPIEIGESNIIEEFVQIINRSKEKMIIGSNNLFEVGSLIECKLIGNENVIETKSKVYRDVVIGNSCVISAGSIVPENEILDDNTVYSVTDRNRLKFTSPIPSESHMSIHPGHLEHLHKTLPNFHNMKKNF</sequence>
<dbReference type="OrthoDB" id="2355at2759"/>
<dbReference type="GO" id="GO:0070840">
    <property type="term" value="F:dynein complex binding"/>
    <property type="evidence" value="ECO:0007669"/>
    <property type="project" value="TreeGrafter"/>
</dbReference>
<name>A0A151Z306_TIELA</name>
<dbReference type="InterPro" id="IPR011004">
    <property type="entry name" value="Trimer_LpxA-like_sf"/>
</dbReference>
<evidence type="ECO:0000256" key="5">
    <source>
        <dbReference type="ARBA" id="ARBA00023212"/>
    </source>
</evidence>
<dbReference type="PANTHER" id="PTHR13072">
    <property type="entry name" value="DYNACTIN 6"/>
    <property type="match status" value="1"/>
</dbReference>
<keyword evidence="4" id="KW-0963">Cytoplasm</keyword>
<evidence type="ECO:0000313" key="7">
    <source>
        <dbReference type="EMBL" id="KYQ88335.1"/>
    </source>
</evidence>
<gene>
    <name evidence="7" type="ORF">DLAC_11033</name>
</gene>
<dbReference type="Proteomes" id="UP000076078">
    <property type="component" value="Unassembled WGS sequence"/>
</dbReference>
<accession>A0A151Z306</accession>
<keyword evidence="8" id="KW-1185">Reference proteome</keyword>
<dbReference type="GO" id="GO:0007052">
    <property type="term" value="P:mitotic spindle organization"/>
    <property type="evidence" value="ECO:0007669"/>
    <property type="project" value="TreeGrafter"/>
</dbReference>
<comment type="function">
    <text evidence="6">Part of the dynactin complex that activates the molecular motor dynein for ultra-processive transport along microtubules.</text>
</comment>
<proteinExistence type="inferred from homology"/>
<organism evidence="7 8">
    <name type="scientific">Tieghemostelium lacteum</name>
    <name type="common">Slime mold</name>
    <name type="synonym">Dictyostelium lacteum</name>
    <dbReference type="NCBI Taxonomy" id="361077"/>
    <lineage>
        <taxon>Eukaryota</taxon>
        <taxon>Amoebozoa</taxon>
        <taxon>Evosea</taxon>
        <taxon>Eumycetozoa</taxon>
        <taxon>Dictyostelia</taxon>
        <taxon>Dictyosteliales</taxon>
        <taxon>Raperosteliaceae</taxon>
        <taxon>Tieghemostelium</taxon>
    </lineage>
</organism>